<feature type="domain" description="AN1-type" evidence="5">
    <location>
        <begin position="104"/>
        <end position="141"/>
    </location>
</feature>
<proteinExistence type="predicted"/>
<dbReference type="GO" id="GO:0008270">
    <property type="term" value="F:zinc ion binding"/>
    <property type="evidence" value="ECO:0007669"/>
    <property type="project" value="UniProtKB-KW"/>
</dbReference>
<keyword evidence="7" id="KW-1185">Reference proteome</keyword>
<comment type="caution">
    <text evidence="6">The sequence shown here is derived from an EMBL/GenBank/DDBJ whole genome shotgun (WGS) entry which is preliminary data.</text>
</comment>
<accession>A0ABD6CEP1</accession>
<dbReference type="EMBL" id="JBHUDJ010000013">
    <property type="protein sequence ID" value="MFD1588534.1"/>
    <property type="molecule type" value="Genomic_DNA"/>
</dbReference>
<keyword evidence="2" id="KW-0863">Zinc-finger</keyword>
<dbReference type="InterPro" id="IPR035896">
    <property type="entry name" value="AN1-like_Znf"/>
</dbReference>
<dbReference type="SMART" id="SM00154">
    <property type="entry name" value="ZnF_AN1"/>
    <property type="match status" value="2"/>
</dbReference>
<feature type="region of interest" description="Disordered" evidence="4">
    <location>
        <begin position="41"/>
        <end position="100"/>
    </location>
</feature>
<reference evidence="6 7" key="1">
    <citation type="journal article" date="2019" name="Int. J. Syst. Evol. Microbiol.">
        <title>The Global Catalogue of Microorganisms (GCM) 10K type strain sequencing project: providing services to taxonomists for standard genome sequencing and annotation.</title>
        <authorList>
            <consortium name="The Broad Institute Genomics Platform"/>
            <consortium name="The Broad Institute Genome Sequencing Center for Infectious Disease"/>
            <person name="Wu L."/>
            <person name="Ma J."/>
        </authorList>
    </citation>
    <scope>NUCLEOTIDE SEQUENCE [LARGE SCALE GENOMIC DNA]</scope>
    <source>
        <strain evidence="6 7">CGMCC 1.12125</strain>
    </source>
</reference>
<evidence type="ECO:0000313" key="7">
    <source>
        <dbReference type="Proteomes" id="UP001597119"/>
    </source>
</evidence>
<dbReference type="Pfam" id="PF01428">
    <property type="entry name" value="zf-AN1"/>
    <property type="match status" value="1"/>
</dbReference>
<sequence>MDQCTHCGADVEHAFECTYCEQSICGEHRLPENHDCPMFVPDTSPENFAGGGPETPDRRSTYRKRIERVREKETLKRDNRSPQARAPQSKGDYRDSGETDVFSCPTCGKATDEIVECNACGQQVCSACEGRYEHECPAAIVDDGEEKDDGQSLFGRLLGFLR</sequence>
<gene>
    <name evidence="6" type="ORF">ACFR9U_16270</name>
</gene>
<dbReference type="AlphaFoldDB" id="A0ABD6CEP1"/>
<protein>
    <submittedName>
        <fullName evidence="6">AN1-type zinc finger domain-containing protein</fullName>
    </submittedName>
</protein>
<evidence type="ECO:0000256" key="1">
    <source>
        <dbReference type="ARBA" id="ARBA00022723"/>
    </source>
</evidence>
<evidence type="ECO:0000256" key="2">
    <source>
        <dbReference type="ARBA" id="ARBA00022771"/>
    </source>
</evidence>
<dbReference type="InterPro" id="IPR000058">
    <property type="entry name" value="Znf_AN1"/>
</dbReference>
<feature type="domain" description="AN1-type" evidence="5">
    <location>
        <begin position="4"/>
        <end position="41"/>
    </location>
</feature>
<organism evidence="6 7">
    <name type="scientific">Halorientalis brevis</name>
    <dbReference type="NCBI Taxonomy" id="1126241"/>
    <lineage>
        <taxon>Archaea</taxon>
        <taxon>Methanobacteriati</taxon>
        <taxon>Methanobacteriota</taxon>
        <taxon>Stenosarchaea group</taxon>
        <taxon>Halobacteria</taxon>
        <taxon>Halobacteriales</taxon>
        <taxon>Haloarculaceae</taxon>
        <taxon>Halorientalis</taxon>
    </lineage>
</organism>
<evidence type="ECO:0000259" key="5">
    <source>
        <dbReference type="SMART" id="SM00154"/>
    </source>
</evidence>
<dbReference type="Gene3D" id="4.10.1110.10">
    <property type="entry name" value="AN1-like Zinc finger"/>
    <property type="match status" value="1"/>
</dbReference>
<dbReference type="SUPFAM" id="SSF118310">
    <property type="entry name" value="AN1-like Zinc finger"/>
    <property type="match status" value="1"/>
</dbReference>
<keyword evidence="3" id="KW-0862">Zinc</keyword>
<dbReference type="Proteomes" id="UP001597119">
    <property type="component" value="Unassembled WGS sequence"/>
</dbReference>
<evidence type="ECO:0000256" key="3">
    <source>
        <dbReference type="ARBA" id="ARBA00022833"/>
    </source>
</evidence>
<feature type="compositionally biased region" description="Basic and acidic residues" evidence="4">
    <location>
        <begin position="68"/>
        <end position="80"/>
    </location>
</feature>
<name>A0ABD6CEP1_9EURY</name>
<keyword evidence="1" id="KW-0479">Metal-binding</keyword>
<evidence type="ECO:0000313" key="6">
    <source>
        <dbReference type="EMBL" id="MFD1588534.1"/>
    </source>
</evidence>
<evidence type="ECO:0000256" key="4">
    <source>
        <dbReference type="SAM" id="MobiDB-lite"/>
    </source>
</evidence>
<dbReference type="RefSeq" id="WP_379814761.1">
    <property type="nucleotide sequence ID" value="NZ_JALLGV010000013.1"/>
</dbReference>